<dbReference type="SUPFAM" id="SSF81296">
    <property type="entry name" value="E set domains"/>
    <property type="match status" value="1"/>
</dbReference>
<dbReference type="InterPro" id="IPR050779">
    <property type="entry name" value="Transglutaminase"/>
</dbReference>
<sequence length="192" mass="22768">MLGEQIYPIYQGFPIQFVHFKIWIDVEKNRTGDYPYAHKVVRRGNSVTIYCKYVGPIEPELHKFSISAQFKYRESFFNFMIYNNSAARNLHLECQSRDGMINIILTPSERAAVGSYVFDIYYGCTCIYSIDLTILFNPYFERDSTYLPSEEHLKKYLESKRLAFYDNFENISRSNHLFVLFLKKNLKHLSML</sequence>
<evidence type="ECO:0000313" key="1">
    <source>
        <dbReference type="EMBL" id="KII61598.1"/>
    </source>
</evidence>
<name>A0A0C2I8S1_THEKT</name>
<keyword evidence="2" id="KW-1185">Reference proteome</keyword>
<dbReference type="PANTHER" id="PTHR11590">
    <property type="entry name" value="PROTEIN-GLUTAMINE GAMMA-GLUTAMYLTRANSFERASE"/>
    <property type="match status" value="1"/>
</dbReference>
<dbReference type="GO" id="GO:0003810">
    <property type="term" value="F:protein-glutamine gamma-glutamyltransferase activity"/>
    <property type="evidence" value="ECO:0007669"/>
    <property type="project" value="TreeGrafter"/>
</dbReference>
<organism evidence="1 2">
    <name type="scientific">Thelohanellus kitauei</name>
    <name type="common">Myxosporean</name>
    <dbReference type="NCBI Taxonomy" id="669202"/>
    <lineage>
        <taxon>Eukaryota</taxon>
        <taxon>Metazoa</taxon>
        <taxon>Cnidaria</taxon>
        <taxon>Myxozoa</taxon>
        <taxon>Myxosporea</taxon>
        <taxon>Bivalvulida</taxon>
        <taxon>Platysporina</taxon>
        <taxon>Myxobolidae</taxon>
        <taxon>Thelohanellus</taxon>
    </lineage>
</organism>
<dbReference type="InterPro" id="IPR014756">
    <property type="entry name" value="Ig_E-set"/>
</dbReference>
<dbReference type="InterPro" id="IPR013783">
    <property type="entry name" value="Ig-like_fold"/>
</dbReference>
<protein>
    <submittedName>
        <fullName evidence="1">Uncharacterized protein</fullName>
    </submittedName>
</protein>
<dbReference type="Gene3D" id="2.60.40.10">
    <property type="entry name" value="Immunoglobulins"/>
    <property type="match status" value="1"/>
</dbReference>
<comment type="caution">
    <text evidence="1">The sequence shown here is derived from an EMBL/GenBank/DDBJ whole genome shotgun (WGS) entry which is preliminary data.</text>
</comment>
<accession>A0A0C2I8S1</accession>
<gene>
    <name evidence="1" type="ORF">RF11_07520</name>
</gene>
<dbReference type="PANTHER" id="PTHR11590:SF81">
    <property type="entry name" value="PROTEIN-GLUTAMINE GAMMA-GLUTAMYLTRANSFERASE K-LIKE ISOFORM X4"/>
    <property type="match status" value="1"/>
</dbReference>
<evidence type="ECO:0000313" key="2">
    <source>
        <dbReference type="Proteomes" id="UP000031668"/>
    </source>
</evidence>
<dbReference type="AlphaFoldDB" id="A0A0C2I8S1"/>
<proteinExistence type="predicted"/>
<dbReference type="EMBL" id="JWZT01005319">
    <property type="protein sequence ID" value="KII61598.1"/>
    <property type="molecule type" value="Genomic_DNA"/>
</dbReference>
<dbReference type="Proteomes" id="UP000031668">
    <property type="component" value="Unassembled WGS sequence"/>
</dbReference>
<reference evidence="1 2" key="1">
    <citation type="journal article" date="2014" name="Genome Biol. Evol.">
        <title>The genome of the myxosporean Thelohanellus kitauei shows adaptations to nutrient acquisition within its fish host.</title>
        <authorList>
            <person name="Yang Y."/>
            <person name="Xiong J."/>
            <person name="Zhou Z."/>
            <person name="Huo F."/>
            <person name="Miao W."/>
            <person name="Ran C."/>
            <person name="Liu Y."/>
            <person name="Zhang J."/>
            <person name="Feng J."/>
            <person name="Wang M."/>
            <person name="Wang M."/>
            <person name="Wang L."/>
            <person name="Yao B."/>
        </authorList>
    </citation>
    <scope>NUCLEOTIDE SEQUENCE [LARGE SCALE GENOMIC DNA]</scope>
    <source>
        <strain evidence="1">Wuqing</strain>
    </source>
</reference>